<evidence type="ECO:0000256" key="11">
    <source>
        <dbReference type="HAMAP-Rule" id="MF_03152"/>
    </source>
</evidence>
<dbReference type="GO" id="GO:0052906">
    <property type="term" value="F:tRNA (guanine(37)-N1)-methyltransferase activity"/>
    <property type="evidence" value="ECO:0007669"/>
    <property type="project" value="UniProtKB-UniRule"/>
</dbReference>
<evidence type="ECO:0000256" key="9">
    <source>
        <dbReference type="ARBA" id="ARBA00045951"/>
    </source>
</evidence>
<feature type="binding site" evidence="11">
    <location>
        <begin position="265"/>
        <end position="266"/>
    </location>
    <ligand>
        <name>S-adenosyl-L-methionine</name>
        <dbReference type="ChEBI" id="CHEBI:59789"/>
    </ligand>
</feature>
<dbReference type="GO" id="GO:0005759">
    <property type="term" value="C:mitochondrial matrix"/>
    <property type="evidence" value="ECO:0007669"/>
    <property type="project" value="UniProtKB-SubCell"/>
</dbReference>
<dbReference type="PANTHER" id="PTHR23245:SF36">
    <property type="entry name" value="TRNA (GUANINE(37)-N1)-METHYLTRANSFERASE"/>
    <property type="match status" value="1"/>
</dbReference>
<name>A0A0L7KT62_OPEBR</name>
<dbReference type="InterPro" id="IPR056743">
    <property type="entry name" value="TRM5-TYW2-like_MTfase"/>
</dbReference>
<gene>
    <name evidence="13" type="ORF">OBRU01_21594</name>
</gene>
<dbReference type="GO" id="GO:0070901">
    <property type="term" value="P:mitochondrial tRNA methylation"/>
    <property type="evidence" value="ECO:0007669"/>
    <property type="project" value="UniProtKB-ARBA"/>
</dbReference>
<evidence type="ECO:0000256" key="6">
    <source>
        <dbReference type="ARBA" id="ARBA00022694"/>
    </source>
</evidence>
<reference evidence="13 14" key="1">
    <citation type="journal article" date="2015" name="Genome Biol. Evol.">
        <title>The genome of winter moth (Operophtera brumata) provides a genomic perspective on sexual dimorphism and phenology.</title>
        <authorList>
            <person name="Derks M.F."/>
            <person name="Smit S."/>
            <person name="Salis L."/>
            <person name="Schijlen E."/>
            <person name="Bossers A."/>
            <person name="Mateman C."/>
            <person name="Pijl A.S."/>
            <person name="de Ridder D."/>
            <person name="Groenen M.A."/>
            <person name="Visser M.E."/>
            <person name="Megens H.J."/>
        </authorList>
    </citation>
    <scope>NUCLEOTIDE SEQUENCE [LARGE SCALE GENOMIC DNA]</scope>
    <source>
        <strain evidence="13">WM2013NL</strain>
        <tissue evidence="13">Head and thorax</tissue>
    </source>
</reference>
<evidence type="ECO:0000256" key="4">
    <source>
        <dbReference type="ARBA" id="ARBA00022679"/>
    </source>
</evidence>
<dbReference type="Gene3D" id="3.30.300.110">
    <property type="entry name" value="Met-10+ protein-like domains"/>
    <property type="match status" value="1"/>
</dbReference>
<keyword evidence="3 11" id="KW-0489">Methyltransferase</keyword>
<feature type="binding site" evidence="11">
    <location>
        <position position="227"/>
    </location>
    <ligand>
        <name>S-adenosyl-L-methionine</name>
        <dbReference type="ChEBI" id="CHEBI:59789"/>
    </ligand>
</feature>
<organism evidence="13 14">
    <name type="scientific">Operophtera brumata</name>
    <name type="common">Winter moth</name>
    <name type="synonym">Phalaena brumata</name>
    <dbReference type="NCBI Taxonomy" id="104452"/>
    <lineage>
        <taxon>Eukaryota</taxon>
        <taxon>Metazoa</taxon>
        <taxon>Ecdysozoa</taxon>
        <taxon>Arthropoda</taxon>
        <taxon>Hexapoda</taxon>
        <taxon>Insecta</taxon>
        <taxon>Pterygota</taxon>
        <taxon>Neoptera</taxon>
        <taxon>Endopterygota</taxon>
        <taxon>Lepidoptera</taxon>
        <taxon>Glossata</taxon>
        <taxon>Ditrysia</taxon>
        <taxon>Geometroidea</taxon>
        <taxon>Geometridae</taxon>
        <taxon>Larentiinae</taxon>
        <taxon>Operophtera</taxon>
    </lineage>
</organism>
<dbReference type="HAMAP" id="MF_03152">
    <property type="entry name" value="TRM5"/>
    <property type="match status" value="1"/>
</dbReference>
<comment type="function">
    <text evidence="11">Specifically methylates the N1 position of guanosine-37 in various cytoplasmic and mitochondrial tRNAs. Methylation is not dependent on the nature of the nucleoside 5' of the target nucleoside. This is the first step in the biosynthesis of wybutosine (yW), a modified base adjacent to the anticodon of tRNAs and required for accurate decoding.</text>
</comment>
<dbReference type="GO" id="GO:0005634">
    <property type="term" value="C:nucleus"/>
    <property type="evidence" value="ECO:0007669"/>
    <property type="project" value="UniProtKB-SubCell"/>
</dbReference>
<dbReference type="Proteomes" id="UP000037510">
    <property type="component" value="Unassembled WGS sequence"/>
</dbReference>
<evidence type="ECO:0000256" key="8">
    <source>
        <dbReference type="ARBA" id="ARBA00023242"/>
    </source>
</evidence>
<evidence type="ECO:0000259" key="12">
    <source>
        <dbReference type="PROSITE" id="PS51684"/>
    </source>
</evidence>
<feature type="binding site" evidence="11">
    <location>
        <begin position="293"/>
        <end position="294"/>
    </location>
    <ligand>
        <name>S-adenosyl-L-methionine</name>
        <dbReference type="ChEBI" id="CHEBI:59789"/>
    </ligand>
</feature>
<dbReference type="FunFam" id="3.30.300.110:FF:000001">
    <property type="entry name" value="tRNA (guanine(37)-N1)-methyltransferase"/>
    <property type="match status" value="1"/>
</dbReference>
<protein>
    <recommendedName>
        <fullName evidence="11">tRNA (guanine(37)-N1)-methyltransferase</fullName>
        <ecNumber evidence="11">2.1.1.228</ecNumber>
    </recommendedName>
    <alternativeName>
        <fullName evidence="11">M1G-methyltransferase</fullName>
    </alternativeName>
    <alternativeName>
        <fullName evidence="11">tRNA [GM37] methyltransferase</fullName>
    </alternativeName>
    <alternativeName>
        <fullName evidence="11">tRNA methyltransferase 5 homolog</fullName>
    </alternativeName>
</protein>
<dbReference type="SUPFAM" id="SSF53335">
    <property type="entry name" value="S-adenosyl-L-methionine-dependent methyltransferases"/>
    <property type="match status" value="1"/>
</dbReference>
<dbReference type="InterPro" id="IPR056744">
    <property type="entry name" value="TRM5/TYW2-like_N"/>
</dbReference>
<dbReference type="Pfam" id="PF25133">
    <property type="entry name" value="TYW2_N_2"/>
    <property type="match status" value="1"/>
</dbReference>
<feature type="domain" description="SAM-dependent methyltransferase TRM5/TYW2-type" evidence="12">
    <location>
        <begin position="138"/>
        <end position="408"/>
    </location>
</feature>
<evidence type="ECO:0000256" key="2">
    <source>
        <dbReference type="ARBA" id="ARBA00022490"/>
    </source>
</evidence>
<comment type="similarity">
    <text evidence="11">Belongs to the TRM5 / TYW2 family.</text>
</comment>
<evidence type="ECO:0000256" key="7">
    <source>
        <dbReference type="ARBA" id="ARBA00023128"/>
    </source>
</evidence>
<comment type="subcellular location">
    <subcellularLocation>
        <location evidence="11">Mitochondrion matrix</location>
    </subcellularLocation>
    <subcellularLocation>
        <location evidence="11">Nucleus</location>
    </subcellularLocation>
    <subcellularLocation>
        <location evidence="11">Cytoplasm</location>
    </subcellularLocation>
    <text evidence="11">Predominantly in the mitochondria and in the nucleus.</text>
</comment>
<evidence type="ECO:0000256" key="10">
    <source>
        <dbReference type="ARBA" id="ARBA00047783"/>
    </source>
</evidence>
<evidence type="ECO:0000256" key="1">
    <source>
        <dbReference type="ARBA" id="ARBA00009775"/>
    </source>
</evidence>
<comment type="caution">
    <text evidence="13">The sequence shown here is derived from an EMBL/GenBank/DDBJ whole genome shotgun (WGS) entry which is preliminary data.</text>
</comment>
<proteinExistence type="inferred from homology"/>
<keyword evidence="7 11" id="KW-0496">Mitochondrion</keyword>
<comment type="catalytic activity">
    <reaction evidence="10 11">
        <text>guanosine(37) in tRNA + S-adenosyl-L-methionine = N(1)-methylguanosine(37) in tRNA + S-adenosyl-L-homocysteine + H(+)</text>
        <dbReference type="Rhea" id="RHEA:36899"/>
        <dbReference type="Rhea" id="RHEA-COMP:10145"/>
        <dbReference type="Rhea" id="RHEA-COMP:10147"/>
        <dbReference type="ChEBI" id="CHEBI:15378"/>
        <dbReference type="ChEBI" id="CHEBI:57856"/>
        <dbReference type="ChEBI" id="CHEBI:59789"/>
        <dbReference type="ChEBI" id="CHEBI:73542"/>
        <dbReference type="ChEBI" id="CHEBI:74269"/>
        <dbReference type="EC" id="2.1.1.228"/>
    </reaction>
</comment>
<dbReference type="EMBL" id="JTDY01006198">
    <property type="protein sequence ID" value="KOB66204.1"/>
    <property type="molecule type" value="Genomic_DNA"/>
</dbReference>
<dbReference type="Pfam" id="PF02475">
    <property type="entry name" value="TRM5-TYW2_MTfase"/>
    <property type="match status" value="1"/>
</dbReference>
<sequence>MSSSVPSSILGPVGVRGMTVLDRNKFLRTVQVPVIKVKGDGLSKTSQLCKALYLKLENFKPVQESGSDDEFKKHIHLNPEKITQWLDIEEKNRLAMIDLGINENNFCFKEVQLGYDNWTSNNIFKAVLPENEDIVSSFSQIGHIIHLNLRDHLLQYRPLIGQVLLDKIKTCRTVVNKSNIIDNTYRNFSMEVIAGDEDFLVTVKENKCIFQFDFSKVYWNSRLAMEHERILSFMKPNDVLFDVFCGVGPFSLPAAKVGCKVYANDLNPDSYKWLNHNASKNKLKGQLQTYNLDGKDFICNNLKDFIIKCCNGTDGVKVHVTMNLPAMAVEFLKYFRGLMKNEELIDKFKCEITVYVYCFVGEDPFNAAKMLVSKNLDCDMTPYIVDVFNVRKVSPKKDMMRVTFNLTKDILFDTIQSENGEPPVKKLCIEDS</sequence>
<dbReference type="AlphaFoldDB" id="A0A0L7KT62"/>
<keyword evidence="2 11" id="KW-0963">Cytoplasm</keyword>
<keyword evidence="6 11" id="KW-0819">tRNA processing</keyword>
<dbReference type="PROSITE" id="PS51684">
    <property type="entry name" value="SAM_MT_TRM5_TYW2"/>
    <property type="match status" value="1"/>
</dbReference>
<evidence type="ECO:0000256" key="5">
    <source>
        <dbReference type="ARBA" id="ARBA00022691"/>
    </source>
</evidence>
<dbReference type="InterPro" id="IPR029063">
    <property type="entry name" value="SAM-dependent_MTases_sf"/>
</dbReference>
<comment type="similarity">
    <text evidence="1">Belongs to the class I-like SAM-binding methyltransferase superfamily. TRM5/TYW2 family.</text>
</comment>
<dbReference type="InterPro" id="IPR025792">
    <property type="entry name" value="tRNA_Gua_MeTrfase_euk"/>
</dbReference>
<keyword evidence="8 11" id="KW-0539">Nucleus</keyword>
<dbReference type="GO" id="GO:0002939">
    <property type="term" value="P:tRNA N1-guanine methylation"/>
    <property type="evidence" value="ECO:0007669"/>
    <property type="project" value="TreeGrafter"/>
</dbReference>
<dbReference type="PANTHER" id="PTHR23245">
    <property type="entry name" value="TRNA METHYLTRANSFERASE"/>
    <property type="match status" value="1"/>
</dbReference>
<evidence type="ECO:0000313" key="14">
    <source>
        <dbReference type="Proteomes" id="UP000037510"/>
    </source>
</evidence>
<keyword evidence="4 11" id="KW-0808">Transferase</keyword>
<dbReference type="CDD" id="cd02440">
    <property type="entry name" value="AdoMet_MTases"/>
    <property type="match status" value="1"/>
</dbReference>
<comment type="subunit">
    <text evidence="11">Monomer.</text>
</comment>
<accession>A0A0L7KT62</accession>
<keyword evidence="5 11" id="KW-0949">S-adenosyl-L-methionine</keyword>
<evidence type="ECO:0000313" key="13">
    <source>
        <dbReference type="EMBL" id="KOB66204.1"/>
    </source>
</evidence>
<dbReference type="Gene3D" id="3.40.50.150">
    <property type="entry name" value="Vaccinia Virus protein VP39"/>
    <property type="match status" value="1"/>
</dbReference>
<dbReference type="InterPro" id="IPR030382">
    <property type="entry name" value="MeTrfase_TRM5/TYW2"/>
</dbReference>
<dbReference type="EC" id="2.1.1.228" evidence="11"/>
<feature type="binding site" evidence="11">
    <location>
        <position position="323"/>
    </location>
    <ligand>
        <name>S-adenosyl-L-methionine</name>
        <dbReference type="ChEBI" id="CHEBI:59789"/>
    </ligand>
</feature>
<evidence type="ECO:0000256" key="3">
    <source>
        <dbReference type="ARBA" id="ARBA00022603"/>
    </source>
</evidence>
<dbReference type="STRING" id="104452.A0A0L7KT62"/>
<keyword evidence="14" id="KW-1185">Reference proteome</keyword>
<comment type="function">
    <text evidence="9">Involved in mitochondrial tRNA methylation. Specifically methylates the N1 position of guanosine-37 in various tRNAs. Methylation is not dependent on the nature of the nucleoside 5' of the target nucleoside. This is the first step in the biosynthesis of wybutosine (yW), a modified base adjacent to the anticodon of tRNAs and required for accurate decoding.</text>
</comment>